<dbReference type="InterPro" id="IPR002347">
    <property type="entry name" value="SDR_fam"/>
</dbReference>
<gene>
    <name evidence="4" type="ORF">DM826_01470</name>
</gene>
<protein>
    <submittedName>
        <fullName evidence="4">Short-chain dehydrogenase</fullName>
    </submittedName>
</protein>
<comment type="caution">
    <text evidence="4">The sequence shown here is derived from an EMBL/GenBank/DDBJ whole genome shotgun (WGS) entry which is preliminary data.</text>
</comment>
<dbReference type="Proteomes" id="UP000276588">
    <property type="component" value="Unassembled WGS sequence"/>
</dbReference>
<organism evidence="4 5">
    <name type="scientific">Halonotius aquaticus</name>
    <dbReference type="NCBI Taxonomy" id="2216978"/>
    <lineage>
        <taxon>Archaea</taxon>
        <taxon>Methanobacteriati</taxon>
        <taxon>Methanobacteriota</taxon>
        <taxon>Stenosarchaea group</taxon>
        <taxon>Halobacteria</taxon>
        <taxon>Halobacteriales</taxon>
        <taxon>Haloferacaceae</taxon>
        <taxon>Halonotius</taxon>
    </lineage>
</organism>
<dbReference type="Gene3D" id="3.40.50.720">
    <property type="entry name" value="NAD(P)-binding Rossmann-like Domain"/>
    <property type="match status" value="1"/>
</dbReference>
<keyword evidence="5" id="KW-1185">Reference proteome</keyword>
<dbReference type="PANTHER" id="PTHR42760:SF133">
    <property type="entry name" value="3-OXOACYL-[ACYL-CARRIER-PROTEIN] REDUCTASE"/>
    <property type="match status" value="1"/>
</dbReference>
<keyword evidence="2" id="KW-0560">Oxidoreductase</keyword>
<sequence>MDIPLYDSLDGQVALVTGATRGIGKRIADGLVDHGATVYAGARDTADIDNDDREAIELDVTVDSQRAAAIDRISDEAGCLDILVNNAGVMDSRESLAEMPTETIEQTLSTNLHGPIHLTKQALDLLLPQPGPRVVNVSSGLGAITEPQSGGMPAYRISKTGLNGLTRYLDGEYNRQGLLANSVCPGYVQTDMTEGSAPRTPEKGAETPIWLAQFKPDAPSGAFWRDQSPKDW</sequence>
<evidence type="ECO:0000256" key="3">
    <source>
        <dbReference type="RuleBase" id="RU000363"/>
    </source>
</evidence>
<dbReference type="RefSeq" id="WP_120100596.1">
    <property type="nucleotide sequence ID" value="NZ_QKNY01000003.1"/>
</dbReference>
<evidence type="ECO:0000256" key="1">
    <source>
        <dbReference type="ARBA" id="ARBA00006484"/>
    </source>
</evidence>
<dbReference type="SUPFAM" id="SSF51735">
    <property type="entry name" value="NAD(P)-binding Rossmann-fold domains"/>
    <property type="match status" value="1"/>
</dbReference>
<dbReference type="PRINTS" id="PR00081">
    <property type="entry name" value="GDHRDH"/>
</dbReference>
<dbReference type="GO" id="GO:0016616">
    <property type="term" value="F:oxidoreductase activity, acting on the CH-OH group of donors, NAD or NADP as acceptor"/>
    <property type="evidence" value="ECO:0007669"/>
    <property type="project" value="TreeGrafter"/>
</dbReference>
<reference evidence="4 5" key="1">
    <citation type="submission" date="2018-06" db="EMBL/GenBank/DDBJ databases">
        <title>Halonotius sp. F13-13 a new haloarchaeeon isolated from a solar saltern from Isla Cristina, Huelva, Spain.</title>
        <authorList>
            <person name="Duran-Viseras A."/>
            <person name="Sanchez-Porro C."/>
            <person name="Ventosa A."/>
        </authorList>
    </citation>
    <scope>NUCLEOTIDE SEQUENCE [LARGE SCALE GENOMIC DNA]</scope>
    <source>
        <strain evidence="4 5">F13-13</strain>
    </source>
</reference>
<dbReference type="PRINTS" id="PR00080">
    <property type="entry name" value="SDRFAMILY"/>
</dbReference>
<evidence type="ECO:0000313" key="4">
    <source>
        <dbReference type="EMBL" id="RJX44806.1"/>
    </source>
</evidence>
<dbReference type="InterPro" id="IPR036291">
    <property type="entry name" value="NAD(P)-bd_dom_sf"/>
</dbReference>
<comment type="similarity">
    <text evidence="1 3">Belongs to the short-chain dehydrogenases/reductases (SDR) family.</text>
</comment>
<evidence type="ECO:0000256" key="2">
    <source>
        <dbReference type="ARBA" id="ARBA00023002"/>
    </source>
</evidence>
<dbReference type="AlphaFoldDB" id="A0A3A6PYF1"/>
<dbReference type="PANTHER" id="PTHR42760">
    <property type="entry name" value="SHORT-CHAIN DEHYDROGENASES/REDUCTASES FAMILY MEMBER"/>
    <property type="match status" value="1"/>
</dbReference>
<dbReference type="EMBL" id="QKNY01000003">
    <property type="protein sequence ID" value="RJX44806.1"/>
    <property type="molecule type" value="Genomic_DNA"/>
</dbReference>
<dbReference type="Pfam" id="PF00106">
    <property type="entry name" value="adh_short"/>
    <property type="match status" value="1"/>
</dbReference>
<proteinExistence type="inferred from homology"/>
<evidence type="ECO:0000313" key="5">
    <source>
        <dbReference type="Proteomes" id="UP000276588"/>
    </source>
</evidence>
<accession>A0A3A6PYF1</accession>
<name>A0A3A6PYF1_9EURY</name>
<dbReference type="OrthoDB" id="312184at2157"/>